<keyword evidence="3" id="KW-1185">Reference proteome</keyword>
<reference evidence="2" key="1">
    <citation type="submission" date="2021-06" db="EMBL/GenBank/DDBJ databases">
        <title>Parelaphostrongylus tenuis whole genome reference sequence.</title>
        <authorList>
            <person name="Garwood T.J."/>
            <person name="Larsen P.A."/>
            <person name="Fountain-Jones N.M."/>
            <person name="Garbe J.R."/>
            <person name="Macchietto M.G."/>
            <person name="Kania S.A."/>
            <person name="Gerhold R.W."/>
            <person name="Richards J.E."/>
            <person name="Wolf T.M."/>
        </authorList>
    </citation>
    <scope>NUCLEOTIDE SEQUENCE</scope>
    <source>
        <strain evidence="2">MNPRO001-30</strain>
        <tissue evidence="2">Meninges</tissue>
    </source>
</reference>
<gene>
    <name evidence="2" type="ORF">KIN20_000913</name>
</gene>
<name>A0AAD5LSV6_PARTN</name>
<keyword evidence="1" id="KW-1133">Transmembrane helix</keyword>
<accession>A0AAD5LSV6</accession>
<keyword evidence="1" id="KW-0812">Transmembrane</keyword>
<evidence type="ECO:0000313" key="2">
    <source>
        <dbReference type="EMBL" id="KAJ1346187.1"/>
    </source>
</evidence>
<dbReference type="PANTHER" id="PTHR46895:SF6">
    <property type="entry name" value="G-PROTEIN COUPLED RECEPTORS FAMILY 1 PROFILE DOMAIN-CONTAINING PROTEIN"/>
    <property type="match status" value="1"/>
</dbReference>
<evidence type="ECO:0000313" key="3">
    <source>
        <dbReference type="Proteomes" id="UP001196413"/>
    </source>
</evidence>
<feature type="transmembrane region" description="Helical" evidence="1">
    <location>
        <begin position="20"/>
        <end position="43"/>
    </location>
</feature>
<dbReference type="EMBL" id="JAHQIW010000121">
    <property type="protein sequence ID" value="KAJ1346187.1"/>
    <property type="molecule type" value="Genomic_DNA"/>
</dbReference>
<comment type="caution">
    <text evidence="2">The sequence shown here is derived from an EMBL/GenBank/DDBJ whole genome shotgun (WGS) entry which is preliminary data.</text>
</comment>
<protein>
    <submittedName>
        <fullName evidence="2">Uncharacterized protein</fullName>
    </submittedName>
</protein>
<dbReference type="AlphaFoldDB" id="A0AAD5LSV6"/>
<proteinExistence type="predicted"/>
<evidence type="ECO:0000256" key="1">
    <source>
        <dbReference type="SAM" id="Phobius"/>
    </source>
</evidence>
<dbReference type="PANTHER" id="PTHR46895">
    <property type="entry name" value="PROTEIN CBG20548-RELATED"/>
    <property type="match status" value="1"/>
</dbReference>
<organism evidence="2 3">
    <name type="scientific">Parelaphostrongylus tenuis</name>
    <name type="common">Meningeal worm</name>
    <dbReference type="NCBI Taxonomy" id="148309"/>
    <lineage>
        <taxon>Eukaryota</taxon>
        <taxon>Metazoa</taxon>
        <taxon>Ecdysozoa</taxon>
        <taxon>Nematoda</taxon>
        <taxon>Chromadorea</taxon>
        <taxon>Rhabditida</taxon>
        <taxon>Rhabditina</taxon>
        <taxon>Rhabditomorpha</taxon>
        <taxon>Strongyloidea</taxon>
        <taxon>Metastrongylidae</taxon>
        <taxon>Parelaphostrongylus</taxon>
    </lineage>
</organism>
<keyword evidence="1" id="KW-0472">Membrane</keyword>
<dbReference type="Proteomes" id="UP001196413">
    <property type="component" value="Unassembled WGS sequence"/>
</dbReference>
<sequence>MSCLKPAELRFVHDHFTRWLWQYLFPLQFTLGVLGNILNLCVLASDETSNVASDLMNLSEKTLATYAQMEHGEIASEEVRKINGPSCGRFECD</sequence>